<dbReference type="Proteomes" id="UP001143856">
    <property type="component" value="Unassembled WGS sequence"/>
</dbReference>
<keyword evidence="2" id="KW-1185">Reference proteome</keyword>
<evidence type="ECO:0000313" key="2">
    <source>
        <dbReference type="Proteomes" id="UP001143856"/>
    </source>
</evidence>
<proteinExistence type="predicted"/>
<sequence length="588" mass="65065">MDNSVYLGVWTNWSRGPVLGLTLTTTRERGNLLLVLTAFFISFVATRLWKIFCLALHRSYSTSEPRDTVHHQQQVILRNSSSPESGILSLLRLIIAYRSSLKGRLIRRLTPVLLAILLLTGFTVAGGYSSSISSSIGDEALARSDNCALIDSSTTISSFNLWAAYSSKRIADATQYAQHCYTNASAGMPECQKYVVDKIATNITNTSAPCPFEEQVCQTKENILLDTGYIDSHESLGINAQGGERFAFRYVLHCAPLKTNGYTTTISLDNGTWAAYHYGTSKSGTSDNRTVRPFTYAARDIREQYDITGYDHLQEKRYLLGQVLFCTIHSLTRIAYAATSAVGSVTIDGKPHPDYEIMPISELTRSDGDVAIVFLVGNGVQFLERTDDAWYRATAKSAFIGNGQTTGETQTYRPTEAASPMGCVQQWQWCNLAYPKDVGCGPLASQNDAVEGAAPLFNLTSQDLGATWENGSTPVGTRLTWPLRVTLLSGSHIVYLLNNLGGKALTSQDRFYSGVQFPIPNNQWQQDVTFWWKTALSLIQAAFVETVYASTDTQLDPLRRPPLNEEDEKMCRSQARAPAMNKRSVWLT</sequence>
<comment type="caution">
    <text evidence="1">The sequence shown here is derived from an EMBL/GenBank/DDBJ whole genome shotgun (WGS) entry which is preliminary data.</text>
</comment>
<accession>A0ACC1NB34</accession>
<reference evidence="1" key="1">
    <citation type="submission" date="2022-10" db="EMBL/GenBank/DDBJ databases">
        <title>Genome Sequence of Xylaria curta.</title>
        <authorList>
            <person name="Buettner E."/>
        </authorList>
    </citation>
    <scope>NUCLEOTIDE SEQUENCE</scope>
    <source>
        <strain evidence="1">Babe10</strain>
    </source>
</reference>
<dbReference type="EMBL" id="JAPDGR010002314">
    <property type="protein sequence ID" value="KAJ2976482.1"/>
    <property type="molecule type" value="Genomic_DNA"/>
</dbReference>
<evidence type="ECO:0000313" key="1">
    <source>
        <dbReference type="EMBL" id="KAJ2976482.1"/>
    </source>
</evidence>
<protein>
    <submittedName>
        <fullName evidence="1">Uncharacterized protein</fullName>
    </submittedName>
</protein>
<organism evidence="1 2">
    <name type="scientific">Xylaria curta</name>
    <dbReference type="NCBI Taxonomy" id="42375"/>
    <lineage>
        <taxon>Eukaryota</taxon>
        <taxon>Fungi</taxon>
        <taxon>Dikarya</taxon>
        <taxon>Ascomycota</taxon>
        <taxon>Pezizomycotina</taxon>
        <taxon>Sordariomycetes</taxon>
        <taxon>Xylariomycetidae</taxon>
        <taxon>Xylariales</taxon>
        <taxon>Xylariaceae</taxon>
        <taxon>Xylaria</taxon>
    </lineage>
</organism>
<name>A0ACC1NB34_9PEZI</name>
<gene>
    <name evidence="1" type="ORF">NUW58_g8076</name>
</gene>